<name>K1TBQ7_9ZZZZ</name>
<organism evidence="1">
    <name type="scientific">human gut metagenome</name>
    <dbReference type="NCBI Taxonomy" id="408170"/>
    <lineage>
        <taxon>unclassified sequences</taxon>
        <taxon>metagenomes</taxon>
        <taxon>organismal metagenomes</taxon>
    </lineage>
</organism>
<comment type="caution">
    <text evidence="1">The sequence shown here is derived from an EMBL/GenBank/DDBJ whole genome shotgun (WGS) entry which is preliminary data.</text>
</comment>
<evidence type="ECO:0000313" key="1">
    <source>
        <dbReference type="EMBL" id="EKC67113.1"/>
    </source>
</evidence>
<protein>
    <submittedName>
        <fullName evidence="1">Protoporphyrin IX magnesium chelatase</fullName>
    </submittedName>
</protein>
<accession>K1TBQ7</accession>
<reference evidence="1" key="1">
    <citation type="journal article" date="2013" name="Environ. Microbiol.">
        <title>Microbiota from the distal guts of lean and obese adolescents exhibit partial functional redundancy besides clear differences in community structure.</title>
        <authorList>
            <person name="Ferrer M."/>
            <person name="Ruiz A."/>
            <person name="Lanza F."/>
            <person name="Haange S.B."/>
            <person name="Oberbach A."/>
            <person name="Till H."/>
            <person name="Bargiela R."/>
            <person name="Campoy C."/>
            <person name="Segura M.T."/>
            <person name="Richter M."/>
            <person name="von Bergen M."/>
            <person name="Seifert J."/>
            <person name="Suarez A."/>
        </authorList>
    </citation>
    <scope>NUCLEOTIDE SEQUENCE</scope>
</reference>
<feature type="non-terminal residue" evidence="1">
    <location>
        <position position="126"/>
    </location>
</feature>
<proteinExistence type="predicted"/>
<sequence length="126" mass="14002">MMGPTGIWMNPKSPEDEELGFNTVAGYNIFLQNNGLWKENAPRIIVTGPMGEPSGLIAKLEETGNMVYPIRSMHSFIQNHGIDSVRPSAIINMAHGRMGDYIVDYLAKQCNPLVRVSISTEYDSLM</sequence>
<dbReference type="AlphaFoldDB" id="K1TBQ7"/>
<dbReference type="EMBL" id="AJWZ01003842">
    <property type="protein sequence ID" value="EKC67113.1"/>
    <property type="molecule type" value="Genomic_DNA"/>
</dbReference>
<gene>
    <name evidence="1" type="ORF">OBE_05604</name>
</gene>